<accession>A0A507FQH5</accession>
<evidence type="ECO:0000313" key="5">
    <source>
        <dbReference type="Proteomes" id="UP000320333"/>
    </source>
</evidence>
<feature type="compositionally biased region" description="Polar residues" evidence="2">
    <location>
        <begin position="320"/>
        <end position="329"/>
    </location>
</feature>
<dbReference type="Proteomes" id="UP000320333">
    <property type="component" value="Unassembled WGS sequence"/>
</dbReference>
<dbReference type="AlphaFoldDB" id="A0A507FQH5"/>
<dbReference type="EMBL" id="QEAP01000003">
    <property type="protein sequence ID" value="TPX78513.1"/>
    <property type="molecule type" value="Genomic_DNA"/>
</dbReference>
<name>A0A507FQH5_9FUNG</name>
<evidence type="ECO:0000256" key="3">
    <source>
        <dbReference type="SAM" id="SignalP"/>
    </source>
</evidence>
<dbReference type="OrthoDB" id="2160751at2759"/>
<evidence type="ECO:0000256" key="2">
    <source>
        <dbReference type="SAM" id="MobiDB-lite"/>
    </source>
</evidence>
<feature type="signal peptide" evidence="3">
    <location>
        <begin position="1"/>
        <end position="17"/>
    </location>
</feature>
<feature type="coiled-coil region" evidence="1">
    <location>
        <begin position="1055"/>
        <end position="1082"/>
    </location>
</feature>
<reference evidence="4 5" key="1">
    <citation type="journal article" date="2019" name="Sci. Rep.">
        <title>Comparative genomics of chytrid fungi reveal insights into the obligate biotrophic and pathogenic lifestyle of Synchytrium endobioticum.</title>
        <authorList>
            <person name="van de Vossenberg B.T.L.H."/>
            <person name="Warris S."/>
            <person name="Nguyen H.D.T."/>
            <person name="van Gent-Pelzer M.P.E."/>
            <person name="Joly D.L."/>
            <person name="van de Geest H.C."/>
            <person name="Bonants P.J.M."/>
            <person name="Smith D.S."/>
            <person name="Levesque C.A."/>
            <person name="van der Lee T.A.J."/>
        </authorList>
    </citation>
    <scope>NUCLEOTIDE SEQUENCE [LARGE SCALE GENOMIC DNA]</scope>
    <source>
        <strain evidence="4 5">CBS 675.73</strain>
    </source>
</reference>
<feature type="compositionally biased region" description="Pro residues" evidence="2">
    <location>
        <begin position="190"/>
        <end position="200"/>
    </location>
</feature>
<feature type="region of interest" description="Disordered" evidence="2">
    <location>
        <begin position="271"/>
        <end position="291"/>
    </location>
</feature>
<sequence>MLQLVLTALQFTLTVQAHGYMNSPAGLANKQTYGAVRGFNDDNPDKLEGPGNPKILCHGLPKSRVVPVSFGGNGASHSIGLTISAKHPGPCSAELIDSASGKIVEIGSGNNCVVQPGSSFDWTFTLKNMEQVTCRDCILRFVWSSTDLIPKEYYQSCSDIQLIKEGGGGSTTPDQPNPPAPKPNTSTQKPNPPTQKPTAPPTTKSRKPKPTQQTKTVATTTVETKEPSVPQPQPPTTGSGATHTVADCKNTWTQKHACLTSTTQTILQPRKLQSSLRHASNSASKADSYDDSDEWAMVNGAFVRVEKRRTVRQPKDAAANNPTSISSNGGDAASNPPSSIHSSDSSSKSSFATSSTPSEFVFKNDPAYEGEPLSENEASIPDQHMNLIHDARQSSWSDILDTLSSSRKLRGVKETRQAPTWRSNKNLPQQLNVVVKPGFIQNPHTVERRALPLFPMYQDYREKEVEKWYDPLDKYHRAWTEHPREDPELFKFFRDNLRLNCAKLEAFALPYLAPHGLDDKVLNNLNPEDIWKLYLTVSTRSPGTLNALKPHHWVSLIRHTLHAFLPTNPSKDTTVIPAHVPRLLVECSRQIVLDMKQVGLGLTPEVFAGLYRASIADPRTAIATHEIARARMTRERTKRANLHFHPTVSEESIRELIAVLLYGGGRKEYENPFHFQRANGILSFRNSVKGAPTLVHIARVVEDLWQDLEELGIWPSQPTLLAFLDAFGTFQDKHMVGIVQGRLDQNVSMKKSAFNTPCHRGLIAAHFNCGNYAAVMRKFNAYQASNLAIDGETLSLALASLFHLKQYSNVLKTFAAVSSAHSINPKDDDIELILKALVLSKEDEASEKKYLQSVNHYINDAIISNNGNSINPYVTSRSYMSLLEVCAKLGYRSITMTTYNNLKAIVQLFHLEKRSQLPPIVARRSVSQVLKLLSSESANLSTAATFFRSEVLDRDRVRHHWVMNALSHKESYERDLWLARQRLENAKAAKGVKPKVIEDLEKELSFVKLEVERGIQLRSGTGGPFEECYRAIDAGFRQGLEVRVAKAGGGGIGSGVDRSEDLMKLEETLKKLEEEELKLIGEVLEEEGLKFRY</sequence>
<dbReference type="STRING" id="246404.A0A507FQH5"/>
<feature type="compositionally biased region" description="Low complexity" evidence="2">
    <location>
        <begin position="334"/>
        <end position="358"/>
    </location>
</feature>
<keyword evidence="5" id="KW-1185">Reference proteome</keyword>
<feature type="region of interest" description="Disordered" evidence="2">
    <location>
        <begin position="165"/>
        <end position="244"/>
    </location>
</feature>
<evidence type="ECO:0008006" key="6">
    <source>
        <dbReference type="Google" id="ProtNLM"/>
    </source>
</evidence>
<keyword evidence="1" id="KW-0175">Coiled coil</keyword>
<feature type="chain" id="PRO_5021399400" description="Chitin-binding type-4 domain-containing protein" evidence="3">
    <location>
        <begin position="18"/>
        <end position="1093"/>
    </location>
</feature>
<proteinExistence type="predicted"/>
<protein>
    <recommendedName>
        <fullName evidence="6">Chitin-binding type-4 domain-containing protein</fullName>
    </recommendedName>
</protein>
<organism evidence="4 5">
    <name type="scientific">Chytriomyces confervae</name>
    <dbReference type="NCBI Taxonomy" id="246404"/>
    <lineage>
        <taxon>Eukaryota</taxon>
        <taxon>Fungi</taxon>
        <taxon>Fungi incertae sedis</taxon>
        <taxon>Chytridiomycota</taxon>
        <taxon>Chytridiomycota incertae sedis</taxon>
        <taxon>Chytridiomycetes</taxon>
        <taxon>Chytridiales</taxon>
        <taxon>Chytriomycetaceae</taxon>
        <taxon>Chytriomyces</taxon>
    </lineage>
</organism>
<evidence type="ECO:0000313" key="4">
    <source>
        <dbReference type="EMBL" id="TPX78513.1"/>
    </source>
</evidence>
<gene>
    <name evidence="4" type="ORF">CcCBS67573_g00210</name>
</gene>
<comment type="caution">
    <text evidence="4">The sequence shown here is derived from an EMBL/GenBank/DDBJ whole genome shotgun (WGS) entry which is preliminary data.</text>
</comment>
<feature type="region of interest" description="Disordered" evidence="2">
    <location>
        <begin position="307"/>
        <end position="375"/>
    </location>
</feature>
<evidence type="ECO:0000256" key="1">
    <source>
        <dbReference type="SAM" id="Coils"/>
    </source>
</evidence>
<feature type="compositionally biased region" description="Low complexity" evidence="2">
    <location>
        <begin position="210"/>
        <end position="222"/>
    </location>
</feature>
<keyword evidence="3" id="KW-0732">Signal</keyword>